<evidence type="ECO:0000256" key="5">
    <source>
        <dbReference type="ARBA" id="ARBA00022556"/>
    </source>
</evidence>
<evidence type="ECO:0000256" key="1">
    <source>
        <dbReference type="ARBA" id="ARBA00004651"/>
    </source>
</evidence>
<organism evidence="13 14">
    <name type="scientific">Gillisia mitskevichiae</name>
    <dbReference type="NCBI Taxonomy" id="270921"/>
    <lineage>
        <taxon>Bacteria</taxon>
        <taxon>Pseudomonadati</taxon>
        <taxon>Bacteroidota</taxon>
        <taxon>Flavobacteriia</taxon>
        <taxon>Flavobacteriales</taxon>
        <taxon>Flavobacteriaceae</taxon>
        <taxon>Gillisia</taxon>
    </lineage>
</organism>
<dbReference type="PANTHER" id="PTHR30561:SF9">
    <property type="entry name" value="4-AMINO-4-DEOXY-L-ARABINOSE-PHOSPHOUNDECAPRENOL FLIPPASE SUBUNIT ARNF-RELATED"/>
    <property type="match status" value="1"/>
</dbReference>
<evidence type="ECO:0000256" key="10">
    <source>
        <dbReference type="ARBA" id="ARBA00023136"/>
    </source>
</evidence>
<evidence type="ECO:0000256" key="2">
    <source>
        <dbReference type="ARBA" id="ARBA00022475"/>
    </source>
</evidence>
<reference evidence="13 14" key="1">
    <citation type="submission" date="2018-10" db="EMBL/GenBank/DDBJ databases">
        <title>Genomic Encyclopedia of Archaeal and Bacterial Type Strains, Phase II (KMG-II): from individual species to whole genera.</title>
        <authorList>
            <person name="Goeker M."/>
        </authorList>
    </citation>
    <scope>NUCLEOTIDE SEQUENCE [LARGE SCALE GENOMIC DNA]</scope>
    <source>
        <strain evidence="13 14">DSM 19839</strain>
    </source>
</reference>
<accession>A0A495PMC5</accession>
<evidence type="ECO:0000256" key="11">
    <source>
        <dbReference type="SAM" id="Phobius"/>
    </source>
</evidence>
<dbReference type="EMBL" id="RBLG01000003">
    <property type="protein sequence ID" value="RKS50602.1"/>
    <property type="molecule type" value="Genomic_DNA"/>
</dbReference>
<feature type="transmembrane region" description="Helical" evidence="11">
    <location>
        <begin position="75"/>
        <end position="95"/>
    </location>
</feature>
<comment type="caution">
    <text evidence="13">The sequence shown here is derived from an EMBL/GenBank/DDBJ whole genome shotgun (WGS) entry which is preliminary data.</text>
</comment>
<evidence type="ECO:0000259" key="12">
    <source>
        <dbReference type="Pfam" id="PF00892"/>
    </source>
</evidence>
<protein>
    <submittedName>
        <fullName evidence="13">Undecaprenyl phosphate-alpha-L-ara4N flippase subunit ArnF</fullName>
    </submittedName>
</protein>
<dbReference type="GO" id="GO:0005886">
    <property type="term" value="C:plasma membrane"/>
    <property type="evidence" value="ECO:0007669"/>
    <property type="project" value="UniProtKB-SubCell"/>
</dbReference>
<keyword evidence="5" id="KW-0441">Lipid A biosynthesis</keyword>
<evidence type="ECO:0000313" key="13">
    <source>
        <dbReference type="EMBL" id="RKS50602.1"/>
    </source>
</evidence>
<evidence type="ECO:0000256" key="9">
    <source>
        <dbReference type="ARBA" id="ARBA00023098"/>
    </source>
</evidence>
<comment type="subcellular location">
    <subcellularLocation>
        <location evidence="1">Cell membrane</location>
        <topology evidence="1">Multi-pass membrane protein</topology>
    </subcellularLocation>
</comment>
<dbReference type="InterPro" id="IPR000620">
    <property type="entry name" value="EamA_dom"/>
</dbReference>
<keyword evidence="8 11" id="KW-1133">Transmembrane helix</keyword>
<keyword evidence="9" id="KW-0443">Lipid metabolism</keyword>
<dbReference type="InterPro" id="IPR000390">
    <property type="entry name" value="Small_drug/metabolite_transptr"/>
</dbReference>
<evidence type="ECO:0000313" key="14">
    <source>
        <dbReference type="Proteomes" id="UP000276282"/>
    </source>
</evidence>
<keyword evidence="10 11" id="KW-0472">Membrane</keyword>
<keyword evidence="3" id="KW-0444">Lipid biosynthesis</keyword>
<dbReference type="InterPro" id="IPR037185">
    <property type="entry name" value="EmrE-like"/>
</dbReference>
<proteinExistence type="predicted"/>
<keyword evidence="7" id="KW-0448">Lipopolysaccharide biosynthesis</keyword>
<keyword evidence="6 11" id="KW-0812">Transmembrane</keyword>
<dbReference type="PANTHER" id="PTHR30561">
    <property type="entry name" value="SMR FAMILY PROTON-DEPENDENT DRUG EFFLUX TRANSPORTER SUGE"/>
    <property type="match status" value="1"/>
</dbReference>
<dbReference type="RefSeq" id="WP_121346204.1">
    <property type="nucleotide sequence ID" value="NZ_RBLG01000003.1"/>
</dbReference>
<evidence type="ECO:0000256" key="8">
    <source>
        <dbReference type="ARBA" id="ARBA00022989"/>
    </source>
</evidence>
<evidence type="ECO:0000256" key="7">
    <source>
        <dbReference type="ARBA" id="ARBA00022985"/>
    </source>
</evidence>
<evidence type="ECO:0000256" key="4">
    <source>
        <dbReference type="ARBA" id="ARBA00022519"/>
    </source>
</evidence>
<evidence type="ECO:0000256" key="3">
    <source>
        <dbReference type="ARBA" id="ARBA00022516"/>
    </source>
</evidence>
<dbReference type="AlphaFoldDB" id="A0A495PMC5"/>
<name>A0A495PMC5_9FLAO</name>
<dbReference type="Gene3D" id="1.10.3730.20">
    <property type="match status" value="1"/>
</dbReference>
<feature type="transmembrane region" description="Helical" evidence="11">
    <location>
        <begin position="101"/>
        <end position="118"/>
    </location>
</feature>
<dbReference type="GO" id="GO:0009245">
    <property type="term" value="P:lipid A biosynthetic process"/>
    <property type="evidence" value="ECO:0007669"/>
    <property type="project" value="UniProtKB-KW"/>
</dbReference>
<sequence length="120" mass="13601">MNYIYIFGTIFFTIYGQIILKWRLNQFGSLPESFSGKASFLFHALMDIYIISGFLSAFVASIFWMAAMTKFEITVAYPFMSLAPALVFFIGVFLLGETFTWGKVIGLFLIIIGTIVTVKF</sequence>
<keyword evidence="4" id="KW-0997">Cell inner membrane</keyword>
<feature type="domain" description="EamA" evidence="12">
    <location>
        <begin position="6"/>
        <end position="118"/>
    </location>
</feature>
<dbReference type="SUPFAM" id="SSF103481">
    <property type="entry name" value="Multidrug resistance efflux transporter EmrE"/>
    <property type="match status" value="1"/>
</dbReference>
<dbReference type="GO" id="GO:0022857">
    <property type="term" value="F:transmembrane transporter activity"/>
    <property type="evidence" value="ECO:0007669"/>
    <property type="project" value="InterPro"/>
</dbReference>
<dbReference type="Proteomes" id="UP000276282">
    <property type="component" value="Unassembled WGS sequence"/>
</dbReference>
<dbReference type="Pfam" id="PF00892">
    <property type="entry name" value="EamA"/>
    <property type="match status" value="1"/>
</dbReference>
<evidence type="ECO:0000256" key="6">
    <source>
        <dbReference type="ARBA" id="ARBA00022692"/>
    </source>
</evidence>
<keyword evidence="14" id="KW-1185">Reference proteome</keyword>
<gene>
    <name evidence="13" type="ORF">BC962_2373</name>
</gene>
<keyword evidence="2" id="KW-1003">Cell membrane</keyword>
<feature type="transmembrane region" description="Helical" evidence="11">
    <location>
        <begin position="40"/>
        <end position="63"/>
    </location>
</feature>
<dbReference type="GO" id="GO:0009103">
    <property type="term" value="P:lipopolysaccharide biosynthetic process"/>
    <property type="evidence" value="ECO:0007669"/>
    <property type="project" value="UniProtKB-KW"/>
</dbReference>
<dbReference type="OrthoDB" id="517481at2"/>